<keyword evidence="1" id="KW-0812">Transmembrane</keyword>
<dbReference type="RefSeq" id="WP_090000804.1">
    <property type="nucleotide sequence ID" value="NZ_FOBV01000007.1"/>
</dbReference>
<sequence>MKNNTLNKLKSDYEELEKMPSSDLWNRLEIRLTEESGKVVEKPFQWWKYAAVILLFVSLGSIFYFNSRKKEFNYKNTDYAVKKVLNQTINPISPEFQNQTDTSQANAENLKIATENQKKSSDATPVSKDENKITIAKLSDIKTQKVEITTDEKITIIPPKIESHAPVIAEVKKVKPSYINSNELLLGREFDKTTENPYKKDIKIGIFNFDKPRPNVENVTVLGVTVYVDSK</sequence>
<evidence type="ECO:0000256" key="1">
    <source>
        <dbReference type="SAM" id="Phobius"/>
    </source>
</evidence>
<reference evidence="3" key="1">
    <citation type="submission" date="2016-10" db="EMBL/GenBank/DDBJ databases">
        <authorList>
            <person name="Varghese N."/>
            <person name="Submissions S."/>
        </authorList>
    </citation>
    <scope>NUCLEOTIDE SEQUENCE [LARGE SCALE GENOMIC DNA]</scope>
    <source>
        <strain evidence="3">DSM 17453</strain>
    </source>
</reference>
<dbReference type="OrthoDB" id="1250816at2"/>
<keyword evidence="1" id="KW-0472">Membrane</keyword>
<dbReference type="AlphaFoldDB" id="A0A1H8BLV6"/>
<keyword evidence="1" id="KW-1133">Transmembrane helix</keyword>
<feature type="transmembrane region" description="Helical" evidence="1">
    <location>
        <begin position="46"/>
        <end position="65"/>
    </location>
</feature>
<name>A0A1H8BLV6_9FLAO</name>
<protein>
    <submittedName>
        <fullName evidence="2">Uncharacterized protein</fullName>
    </submittedName>
</protein>
<evidence type="ECO:0000313" key="2">
    <source>
        <dbReference type="EMBL" id="SEM83479.1"/>
    </source>
</evidence>
<dbReference type="EMBL" id="FOBV01000007">
    <property type="protein sequence ID" value="SEM83479.1"/>
    <property type="molecule type" value="Genomic_DNA"/>
</dbReference>
<keyword evidence="3" id="KW-1185">Reference proteome</keyword>
<evidence type="ECO:0000313" key="3">
    <source>
        <dbReference type="Proteomes" id="UP000199450"/>
    </source>
</evidence>
<accession>A0A1H8BLV6</accession>
<proteinExistence type="predicted"/>
<dbReference type="Proteomes" id="UP000199450">
    <property type="component" value="Unassembled WGS sequence"/>
</dbReference>
<dbReference type="STRING" id="295069.SAMN05421856_10779"/>
<organism evidence="2 3">
    <name type="scientific">Chryseobacterium taichungense</name>
    <dbReference type="NCBI Taxonomy" id="295069"/>
    <lineage>
        <taxon>Bacteria</taxon>
        <taxon>Pseudomonadati</taxon>
        <taxon>Bacteroidota</taxon>
        <taxon>Flavobacteriia</taxon>
        <taxon>Flavobacteriales</taxon>
        <taxon>Weeksellaceae</taxon>
        <taxon>Chryseobacterium group</taxon>
        <taxon>Chryseobacterium</taxon>
    </lineage>
</organism>
<gene>
    <name evidence="2" type="ORF">SAMN05421856_10779</name>
</gene>